<organism evidence="2 3">
    <name type="scientific">Streptomyces griseorubiginosus</name>
    <dbReference type="NCBI Taxonomy" id="67304"/>
    <lineage>
        <taxon>Bacteria</taxon>
        <taxon>Bacillati</taxon>
        <taxon>Actinomycetota</taxon>
        <taxon>Actinomycetes</taxon>
        <taxon>Kitasatosporales</taxon>
        <taxon>Streptomycetaceae</taxon>
        <taxon>Streptomyces</taxon>
    </lineage>
</organism>
<evidence type="ECO:0000256" key="1">
    <source>
        <dbReference type="SAM" id="MobiDB-lite"/>
    </source>
</evidence>
<evidence type="ECO:0000313" key="3">
    <source>
        <dbReference type="Proteomes" id="UP000265765"/>
    </source>
</evidence>
<accession>A0AAI8KVD8</accession>
<gene>
    <name evidence="2" type="ORF">DWG14_00594</name>
</gene>
<proteinExistence type="predicted"/>
<reference evidence="2 3" key="1">
    <citation type="submission" date="2018-09" db="EMBL/GenBank/DDBJ databases">
        <title>Production of Trimethoprim by Streptomyces sp. 3E-1.</title>
        <authorList>
            <person name="Kang H.J."/>
            <person name="Kim S.B."/>
        </authorList>
    </citation>
    <scope>NUCLEOTIDE SEQUENCE [LARGE SCALE GENOMIC DNA]</scope>
    <source>
        <strain evidence="2 3">3E-1</strain>
    </source>
</reference>
<evidence type="ECO:0000313" key="2">
    <source>
        <dbReference type="EMBL" id="AYC36385.1"/>
    </source>
</evidence>
<feature type="compositionally biased region" description="Basic and acidic residues" evidence="1">
    <location>
        <begin position="32"/>
        <end position="51"/>
    </location>
</feature>
<dbReference type="EMBL" id="CP032427">
    <property type="protein sequence ID" value="AYC36385.1"/>
    <property type="molecule type" value="Genomic_DNA"/>
</dbReference>
<protein>
    <submittedName>
        <fullName evidence="2">Uncharacterized protein</fullName>
    </submittedName>
</protein>
<name>A0AAI8KVD8_9ACTN</name>
<feature type="region of interest" description="Disordered" evidence="1">
    <location>
        <begin position="28"/>
        <end position="51"/>
    </location>
</feature>
<dbReference type="KEGG" id="sge:DWG14_00594"/>
<dbReference type="Proteomes" id="UP000265765">
    <property type="component" value="Chromosome"/>
</dbReference>
<dbReference type="AlphaFoldDB" id="A0AAI8KVD8"/>
<sequence length="51" mass="5707">MRLTSQPAFAAGYIHTWIARSWCSADARQPSRVREPHTAHDGPDSVRSESI</sequence>